<evidence type="ECO:0000313" key="2">
    <source>
        <dbReference type="Proteomes" id="UP001341840"/>
    </source>
</evidence>
<proteinExistence type="predicted"/>
<evidence type="ECO:0000313" key="1">
    <source>
        <dbReference type="EMBL" id="MED6185715.1"/>
    </source>
</evidence>
<organism evidence="1 2">
    <name type="scientific">Stylosanthes scabra</name>
    <dbReference type="NCBI Taxonomy" id="79078"/>
    <lineage>
        <taxon>Eukaryota</taxon>
        <taxon>Viridiplantae</taxon>
        <taxon>Streptophyta</taxon>
        <taxon>Embryophyta</taxon>
        <taxon>Tracheophyta</taxon>
        <taxon>Spermatophyta</taxon>
        <taxon>Magnoliopsida</taxon>
        <taxon>eudicotyledons</taxon>
        <taxon>Gunneridae</taxon>
        <taxon>Pentapetalae</taxon>
        <taxon>rosids</taxon>
        <taxon>fabids</taxon>
        <taxon>Fabales</taxon>
        <taxon>Fabaceae</taxon>
        <taxon>Papilionoideae</taxon>
        <taxon>50 kb inversion clade</taxon>
        <taxon>dalbergioids sensu lato</taxon>
        <taxon>Dalbergieae</taxon>
        <taxon>Pterocarpus clade</taxon>
        <taxon>Stylosanthes</taxon>
    </lineage>
</organism>
<accession>A0ABU6WIN9</accession>
<sequence length="123" mass="13871">MQGDQAQFEQKLRIGAPERKLWPPEVVSGSVQTVNEGVRIRTLMVLRTRFLTLILASSYYRRRKAGSIDLANGTGFTADNYIYSPKERLNANMLVSHVLEIEKCMGKAKEGIGSKRLMKKGQK</sequence>
<dbReference type="Proteomes" id="UP001341840">
    <property type="component" value="Unassembled WGS sequence"/>
</dbReference>
<gene>
    <name evidence="1" type="ORF">PIB30_059711</name>
</gene>
<reference evidence="1 2" key="1">
    <citation type="journal article" date="2023" name="Plants (Basel)">
        <title>Bridging the Gap: Combining Genomics and Transcriptomics Approaches to Understand Stylosanthes scabra, an Orphan Legume from the Brazilian Caatinga.</title>
        <authorList>
            <person name="Ferreira-Neto J.R.C."/>
            <person name="da Silva M.D."/>
            <person name="Binneck E."/>
            <person name="de Melo N.F."/>
            <person name="da Silva R.H."/>
            <person name="de Melo A.L.T.M."/>
            <person name="Pandolfi V."/>
            <person name="Bustamante F.O."/>
            <person name="Brasileiro-Vidal A.C."/>
            <person name="Benko-Iseppon A.M."/>
        </authorList>
    </citation>
    <scope>NUCLEOTIDE SEQUENCE [LARGE SCALE GENOMIC DNA]</scope>
    <source>
        <tissue evidence="1">Leaves</tissue>
    </source>
</reference>
<keyword evidence="2" id="KW-1185">Reference proteome</keyword>
<comment type="caution">
    <text evidence="1">The sequence shown here is derived from an EMBL/GenBank/DDBJ whole genome shotgun (WGS) entry which is preliminary data.</text>
</comment>
<dbReference type="EMBL" id="JASCZI010181760">
    <property type="protein sequence ID" value="MED6185715.1"/>
    <property type="molecule type" value="Genomic_DNA"/>
</dbReference>
<name>A0ABU6WIN9_9FABA</name>
<protein>
    <submittedName>
        <fullName evidence="1">Uncharacterized protein</fullName>
    </submittedName>
</protein>